<reference evidence="7" key="1">
    <citation type="journal article" date="2021" name="Nat. Commun.">
        <title>Genetic determinants of endophytism in the Arabidopsis root mycobiome.</title>
        <authorList>
            <person name="Mesny F."/>
            <person name="Miyauchi S."/>
            <person name="Thiergart T."/>
            <person name="Pickel B."/>
            <person name="Atanasova L."/>
            <person name="Karlsson M."/>
            <person name="Huettel B."/>
            <person name="Barry K.W."/>
            <person name="Haridas S."/>
            <person name="Chen C."/>
            <person name="Bauer D."/>
            <person name="Andreopoulos W."/>
            <person name="Pangilinan J."/>
            <person name="LaButti K."/>
            <person name="Riley R."/>
            <person name="Lipzen A."/>
            <person name="Clum A."/>
            <person name="Drula E."/>
            <person name="Henrissat B."/>
            <person name="Kohler A."/>
            <person name="Grigoriev I.V."/>
            <person name="Martin F.M."/>
            <person name="Hacquard S."/>
        </authorList>
    </citation>
    <scope>NUCLEOTIDE SEQUENCE</scope>
    <source>
        <strain evidence="7">MPI-CAGE-CH-0230</strain>
    </source>
</reference>
<evidence type="ECO:0000256" key="2">
    <source>
        <dbReference type="ARBA" id="ARBA00022801"/>
    </source>
</evidence>
<feature type="region of interest" description="Disordered" evidence="6">
    <location>
        <begin position="272"/>
        <end position="297"/>
    </location>
</feature>
<name>A0A9P8Y1F8_9PEZI</name>
<dbReference type="PANTHER" id="PTHR13522:SF3">
    <property type="entry name" value="U6 SNRNA PHOSPHODIESTERASE 1"/>
    <property type="match status" value="1"/>
</dbReference>
<feature type="compositionally biased region" description="Gly residues" evidence="6">
    <location>
        <begin position="277"/>
        <end position="287"/>
    </location>
</feature>
<dbReference type="PANTHER" id="PTHR13522">
    <property type="entry name" value="U6 SNRNA PHOSPHODIESTERASE 1"/>
    <property type="match status" value="1"/>
</dbReference>
<keyword evidence="1 5" id="KW-0540">Nuclease</keyword>
<dbReference type="GO" id="GO:0005634">
    <property type="term" value="C:nucleus"/>
    <property type="evidence" value="ECO:0007669"/>
    <property type="project" value="UniProtKB-SubCell"/>
</dbReference>
<keyword evidence="4 5" id="KW-0539">Nucleus</keyword>
<protein>
    <recommendedName>
        <fullName evidence="5">U6 snRNA phosphodiesterase</fullName>
        <ecNumber evidence="5">3.1.4.-</ecNumber>
    </recommendedName>
</protein>
<keyword evidence="2 5" id="KW-0378">Hydrolase</keyword>
<evidence type="ECO:0000256" key="3">
    <source>
        <dbReference type="ARBA" id="ARBA00023239"/>
    </source>
</evidence>
<feature type="region of interest" description="Disordered" evidence="6">
    <location>
        <begin position="332"/>
        <end position="377"/>
    </location>
</feature>
<gene>
    <name evidence="5" type="primary">USB1</name>
    <name evidence="7" type="ORF">B0I36DRAFT_364638</name>
</gene>
<keyword evidence="3" id="KW-0456">Lyase</keyword>
<feature type="compositionally biased region" description="Low complexity" evidence="6">
    <location>
        <begin position="26"/>
        <end position="37"/>
    </location>
</feature>
<proteinExistence type="inferred from homology"/>
<keyword evidence="8" id="KW-1185">Reference proteome</keyword>
<dbReference type="AlphaFoldDB" id="A0A9P8Y1F8"/>
<evidence type="ECO:0000313" key="8">
    <source>
        <dbReference type="Proteomes" id="UP000756346"/>
    </source>
</evidence>
<dbReference type="Pfam" id="PF09749">
    <property type="entry name" value="HVSL"/>
    <property type="match status" value="1"/>
</dbReference>
<evidence type="ECO:0000256" key="4">
    <source>
        <dbReference type="ARBA" id="ARBA00023242"/>
    </source>
</evidence>
<accession>A0A9P8Y1F8</accession>
<dbReference type="Proteomes" id="UP000756346">
    <property type="component" value="Unassembled WGS sequence"/>
</dbReference>
<sequence>MGLVDYSSGSDSDSASSTPAKRRRTSASSSSAVTARTKPPPPPPPLPAAFHDLYASTVRVSTVDDPSLHQGRKRVNPHKVGNWPSHLYIDVRPTDSDRALLDGLVARITRRLATAAAASDSNTASTGAVPVYSFLSSDLGAPQPLHISLSRPLALQTAQKDAFLDGAREAVARSGIAGPFRLHVLGVYWHRTRESERSFLVLKVASATTRPRPAQSPEDKVLPKGDDDDDDAAGQDQTPAAWGPTTTNPELQALLGQFNALAAEFGQPALYATNPAGRGGGGEGRGGPPSTTPASKAAVRDAFHVSIAWSPAIPTPRIRAVTAEEAAAGLLPPLDDSNKAATAAAAAEGDPQNNHHHHTSSLPPPLSSAAGSQGSHAARLRRMTFDIDAIKLKVGNVITSIPL</sequence>
<dbReference type="GO" id="GO:0016829">
    <property type="term" value="F:lyase activity"/>
    <property type="evidence" value="ECO:0007669"/>
    <property type="project" value="UniProtKB-KW"/>
</dbReference>
<dbReference type="InterPro" id="IPR027521">
    <property type="entry name" value="Usb1"/>
</dbReference>
<evidence type="ECO:0000256" key="1">
    <source>
        <dbReference type="ARBA" id="ARBA00022722"/>
    </source>
</evidence>
<feature type="active site" description="Proton donor/acceptor" evidence="5">
    <location>
        <position position="304"/>
    </location>
</feature>
<dbReference type="GO" id="GO:0034477">
    <property type="term" value="P:U6 snRNA 3'-end processing"/>
    <property type="evidence" value="ECO:0007669"/>
    <property type="project" value="UniProtKB-UniRule"/>
</dbReference>
<dbReference type="HAMAP" id="MF_03040">
    <property type="entry name" value="USB1"/>
    <property type="match status" value="1"/>
</dbReference>
<comment type="subcellular location">
    <subcellularLocation>
        <location evidence="5">Nucleus</location>
    </subcellularLocation>
</comment>
<dbReference type="GO" id="GO:1990838">
    <property type="term" value="F:poly(U)-specific exoribonuclease activity, producing 3' uridine cyclic phosphate ends"/>
    <property type="evidence" value="ECO:0007669"/>
    <property type="project" value="UniProtKB-UniRule"/>
</dbReference>
<comment type="function">
    <text evidence="5">Phosphodiesterase responsible for the U6 snRNA 3' end processing. Acts as an exoribonuclease (RNase) responsible for trimming the poly(U) tract of the last nucleotides in the pre-U6 snRNA molecule, leading to the formation of mature U6 snRNA.</text>
</comment>
<feature type="region of interest" description="Disordered" evidence="6">
    <location>
        <begin position="1"/>
        <end position="47"/>
    </location>
</feature>
<dbReference type="Gene3D" id="3.90.1140.10">
    <property type="entry name" value="Cyclic phosphodiesterase"/>
    <property type="match status" value="1"/>
</dbReference>
<dbReference type="EMBL" id="JAGTJQ010000007">
    <property type="protein sequence ID" value="KAH7027435.1"/>
    <property type="molecule type" value="Genomic_DNA"/>
</dbReference>
<evidence type="ECO:0000256" key="6">
    <source>
        <dbReference type="SAM" id="MobiDB-lite"/>
    </source>
</evidence>
<feature type="compositionally biased region" description="Low complexity" evidence="6">
    <location>
        <begin position="367"/>
        <end position="377"/>
    </location>
</feature>
<comment type="caution">
    <text evidence="7">The sequence shown here is derived from an EMBL/GenBank/DDBJ whole genome shotgun (WGS) entry which is preliminary data.</text>
</comment>
<evidence type="ECO:0000256" key="5">
    <source>
        <dbReference type="HAMAP-Rule" id="MF_03040"/>
    </source>
</evidence>
<organism evidence="7 8">
    <name type="scientific">Microdochium trichocladiopsis</name>
    <dbReference type="NCBI Taxonomy" id="1682393"/>
    <lineage>
        <taxon>Eukaryota</taxon>
        <taxon>Fungi</taxon>
        <taxon>Dikarya</taxon>
        <taxon>Ascomycota</taxon>
        <taxon>Pezizomycotina</taxon>
        <taxon>Sordariomycetes</taxon>
        <taxon>Xylariomycetidae</taxon>
        <taxon>Xylariales</taxon>
        <taxon>Microdochiaceae</taxon>
        <taxon>Microdochium</taxon>
    </lineage>
</organism>
<dbReference type="OrthoDB" id="49151at2759"/>
<comment type="similarity">
    <text evidence="5">Belongs to the 2H phosphoesterase superfamily. USB1 family.</text>
</comment>
<evidence type="ECO:0000313" key="7">
    <source>
        <dbReference type="EMBL" id="KAH7027435.1"/>
    </source>
</evidence>
<feature type="compositionally biased region" description="Low complexity" evidence="6">
    <location>
        <begin position="1"/>
        <end position="19"/>
    </location>
</feature>
<feature type="region of interest" description="Disordered" evidence="6">
    <location>
        <begin position="208"/>
        <end position="248"/>
    </location>
</feature>
<dbReference type="EC" id="3.1.4.-" evidence="5"/>
<feature type="active site" description="Proton donor/acceptor" evidence="5">
    <location>
        <position position="146"/>
    </location>
</feature>
<feature type="compositionally biased region" description="Pro residues" evidence="6">
    <location>
        <begin position="38"/>
        <end position="47"/>
    </location>
</feature>